<dbReference type="RefSeq" id="WP_275711110.1">
    <property type="nucleotide sequence ID" value="NZ_JAKLTN010000002.1"/>
</dbReference>
<dbReference type="EMBL" id="JAKLTN010000002">
    <property type="protein sequence ID" value="MCG2577776.1"/>
    <property type="molecule type" value="Genomic_DNA"/>
</dbReference>
<proteinExistence type="predicted"/>
<dbReference type="InterPro" id="IPR027599">
    <property type="entry name" value="PqqD-rel_X"/>
</dbReference>
<keyword evidence="2" id="KW-1185">Reference proteome</keyword>
<gene>
    <name evidence="1" type="ORF">LZ012_12300</name>
</gene>
<accession>A0ABS9K3Q5</accession>
<evidence type="ECO:0000313" key="2">
    <source>
        <dbReference type="Proteomes" id="UP001165384"/>
    </source>
</evidence>
<evidence type="ECO:0000313" key="1">
    <source>
        <dbReference type="EMBL" id="MCG2577776.1"/>
    </source>
</evidence>
<comment type="caution">
    <text evidence="1">The sequence shown here is derived from an EMBL/GenBank/DDBJ whole genome shotgun (WGS) entry which is preliminary data.</text>
</comment>
<name>A0ABS9K3Q5_9RHOO</name>
<dbReference type="Proteomes" id="UP001165384">
    <property type="component" value="Unassembled WGS sequence"/>
</dbReference>
<reference evidence="1" key="1">
    <citation type="submission" date="2022-01" db="EMBL/GenBank/DDBJ databases">
        <authorList>
            <person name="Jo J.-H."/>
            <person name="Im W.-T."/>
        </authorList>
    </citation>
    <scope>NUCLEOTIDE SEQUENCE</scope>
    <source>
        <strain evidence="1">XY25</strain>
    </source>
</reference>
<sequence>MAHTRDIEVRRIQEQFATRRLSEEIALFNIKSGKTHLLDASLVAVFDLLGDIPKTKASLIAEATPLASLYQDDIENFIDHALHELQDIGLIDVAETP</sequence>
<organism evidence="1 2">
    <name type="scientific">Dechloromonas hankyongensis</name>
    <dbReference type="NCBI Taxonomy" id="2908002"/>
    <lineage>
        <taxon>Bacteria</taxon>
        <taxon>Pseudomonadati</taxon>
        <taxon>Pseudomonadota</taxon>
        <taxon>Betaproteobacteria</taxon>
        <taxon>Rhodocyclales</taxon>
        <taxon>Azonexaceae</taxon>
        <taxon>Dechloromonas</taxon>
    </lineage>
</organism>
<dbReference type="NCBIfam" id="TIGR04353">
    <property type="entry name" value="PqqD_rel_X"/>
    <property type="match status" value="1"/>
</dbReference>
<protein>
    <submittedName>
        <fullName evidence="1">HPr-rel-A system PqqD family peptide chaperone</fullName>
    </submittedName>
</protein>